<dbReference type="InterPro" id="IPR014710">
    <property type="entry name" value="RmlC-like_jellyroll"/>
</dbReference>
<gene>
    <name evidence="5" type="ORF">VSA01S_16570</name>
</gene>
<dbReference type="PANTHER" id="PTHR11019:SF159">
    <property type="entry name" value="TRANSCRIPTIONAL REGULATOR-RELATED"/>
    <property type="match status" value="1"/>
</dbReference>
<dbReference type="Gene3D" id="1.10.10.60">
    <property type="entry name" value="Homeodomain-like"/>
    <property type="match status" value="1"/>
</dbReference>
<protein>
    <submittedName>
        <fullName evidence="5">AraC family transcriptional regulator</fullName>
    </submittedName>
</protein>
<comment type="caution">
    <text evidence="5">The sequence shown here is derived from an EMBL/GenBank/DDBJ whole genome shotgun (WGS) entry which is preliminary data.</text>
</comment>
<keyword evidence="1" id="KW-0805">Transcription regulation</keyword>
<evidence type="ECO:0000256" key="3">
    <source>
        <dbReference type="ARBA" id="ARBA00023163"/>
    </source>
</evidence>
<dbReference type="PANTHER" id="PTHR11019">
    <property type="entry name" value="HTH-TYPE TRANSCRIPTIONAL REGULATOR NIMR"/>
    <property type="match status" value="1"/>
</dbReference>
<dbReference type="InterPro" id="IPR009057">
    <property type="entry name" value="Homeodomain-like_sf"/>
</dbReference>
<dbReference type="InterPro" id="IPR018060">
    <property type="entry name" value="HTH_AraC"/>
</dbReference>
<dbReference type="Proteomes" id="UP000321922">
    <property type="component" value="Unassembled WGS sequence"/>
</dbReference>
<dbReference type="SUPFAM" id="SSF51182">
    <property type="entry name" value="RmlC-like cupins"/>
    <property type="match status" value="1"/>
</dbReference>
<evidence type="ECO:0000313" key="6">
    <source>
        <dbReference type="Proteomes" id="UP000321922"/>
    </source>
</evidence>
<dbReference type="Gene3D" id="2.60.120.10">
    <property type="entry name" value="Jelly Rolls"/>
    <property type="match status" value="1"/>
</dbReference>
<name>A0A511QE19_9VIBR</name>
<dbReference type="SMART" id="SM00342">
    <property type="entry name" value="HTH_ARAC"/>
    <property type="match status" value="1"/>
</dbReference>
<organism evidence="5 6">
    <name type="scientific">Vibrio sagamiensis NBRC 104589</name>
    <dbReference type="NCBI Taxonomy" id="1219064"/>
    <lineage>
        <taxon>Bacteria</taxon>
        <taxon>Pseudomonadati</taxon>
        <taxon>Pseudomonadota</taxon>
        <taxon>Gammaproteobacteria</taxon>
        <taxon>Vibrionales</taxon>
        <taxon>Vibrionaceae</taxon>
        <taxon>Vibrio</taxon>
    </lineage>
</organism>
<feature type="domain" description="HTH araC/xylS-type" evidence="4">
    <location>
        <begin position="142"/>
        <end position="232"/>
    </location>
</feature>
<dbReference type="RefSeq" id="WP_050567328.1">
    <property type="nucleotide sequence ID" value="NZ_BAOJ01000042.1"/>
</dbReference>
<dbReference type="Pfam" id="PF02311">
    <property type="entry name" value="AraC_binding"/>
    <property type="match status" value="1"/>
</dbReference>
<dbReference type="GO" id="GO:0003700">
    <property type="term" value="F:DNA-binding transcription factor activity"/>
    <property type="evidence" value="ECO:0007669"/>
    <property type="project" value="InterPro"/>
</dbReference>
<reference evidence="5 6" key="1">
    <citation type="submission" date="2019-07" db="EMBL/GenBank/DDBJ databases">
        <title>Whole genome shotgun sequence of Vibrio sagamiensis NBRC 104589.</title>
        <authorList>
            <person name="Hosoyama A."/>
            <person name="Uohara A."/>
            <person name="Ohji S."/>
            <person name="Ichikawa N."/>
        </authorList>
    </citation>
    <scope>NUCLEOTIDE SEQUENCE [LARGE SCALE GENOMIC DNA]</scope>
    <source>
        <strain evidence="5 6">NBRC 104589</strain>
    </source>
</reference>
<evidence type="ECO:0000256" key="2">
    <source>
        <dbReference type="ARBA" id="ARBA00023125"/>
    </source>
</evidence>
<sequence length="243" mass="27751">MDNNDHRVITRIYDSQFSCDFHQHDFAHFIYVHQGCHILYTDEQSIMTTPGNLIYVPAYNLHRVEVLTQSRISFLCTLVQPKSKCKSIQLFTVTPLVTQLFQILENQKLEGSLEQHYIQVLADQTLQCEPASVALVAQGCIDRRLLMIIDSLSKEPNIKISLSDLASTTGASVRTLNRLFLNHFNASFKDIRSKVVMDRAEQLLNQGMSSTDVAYELQYSSLSAFSNAFKEHQKKKTLYQALQ</sequence>
<dbReference type="SUPFAM" id="SSF46689">
    <property type="entry name" value="Homeodomain-like"/>
    <property type="match status" value="1"/>
</dbReference>
<accession>A0A511QE19</accession>
<dbReference type="InterPro" id="IPR003313">
    <property type="entry name" value="AraC-bd"/>
</dbReference>
<keyword evidence="6" id="KW-1185">Reference proteome</keyword>
<proteinExistence type="predicted"/>
<dbReference type="PROSITE" id="PS01124">
    <property type="entry name" value="HTH_ARAC_FAMILY_2"/>
    <property type="match status" value="1"/>
</dbReference>
<keyword evidence="2" id="KW-0238">DNA-binding</keyword>
<evidence type="ECO:0000313" key="5">
    <source>
        <dbReference type="EMBL" id="GEM75545.1"/>
    </source>
</evidence>
<dbReference type="OrthoDB" id="5949386at2"/>
<evidence type="ECO:0000259" key="4">
    <source>
        <dbReference type="PROSITE" id="PS01124"/>
    </source>
</evidence>
<dbReference type="Pfam" id="PF12833">
    <property type="entry name" value="HTH_18"/>
    <property type="match status" value="1"/>
</dbReference>
<dbReference type="InterPro" id="IPR011051">
    <property type="entry name" value="RmlC_Cupin_sf"/>
</dbReference>
<dbReference type="EMBL" id="BJXJ01000013">
    <property type="protein sequence ID" value="GEM75545.1"/>
    <property type="molecule type" value="Genomic_DNA"/>
</dbReference>
<evidence type="ECO:0000256" key="1">
    <source>
        <dbReference type="ARBA" id="ARBA00023015"/>
    </source>
</evidence>
<keyword evidence="3" id="KW-0804">Transcription</keyword>
<dbReference type="AlphaFoldDB" id="A0A511QE19"/>
<dbReference type="GO" id="GO:0043565">
    <property type="term" value="F:sequence-specific DNA binding"/>
    <property type="evidence" value="ECO:0007669"/>
    <property type="project" value="InterPro"/>
</dbReference>